<dbReference type="EMBL" id="JFHC01000027">
    <property type="protein sequence ID" value="KDR41495.1"/>
    <property type="molecule type" value="Genomic_DNA"/>
</dbReference>
<keyword evidence="3" id="KW-1185">Reference proteome</keyword>
<proteinExistence type="predicted"/>
<evidence type="ECO:0000313" key="2">
    <source>
        <dbReference type="EMBL" id="KDR41495.1"/>
    </source>
</evidence>
<reference evidence="2 3" key="1">
    <citation type="submission" date="2014-03" db="EMBL/GenBank/DDBJ databases">
        <title>Draft Genome Sequences of Four Burkholderia Strains.</title>
        <authorList>
            <person name="Liu X.Y."/>
            <person name="Li C.X."/>
            <person name="Xu J.H."/>
        </authorList>
    </citation>
    <scope>NUCLEOTIDE SEQUENCE [LARGE SCALE GENOMIC DNA]</scope>
    <source>
        <strain evidence="2 3">DSM 50014</strain>
    </source>
</reference>
<sequence>MALGATAMVGTVAGIGFTRERGSGPVAAARAADAPHPAILIDDAPVGTDQTNPYVRVIDAGLAPGTRIVTTAMMRARPNDTARPHMVNMTGAAKSTA</sequence>
<organism evidence="2 3">
    <name type="scientific">Caballeronia glathei</name>
    <dbReference type="NCBI Taxonomy" id="60547"/>
    <lineage>
        <taxon>Bacteria</taxon>
        <taxon>Pseudomonadati</taxon>
        <taxon>Pseudomonadota</taxon>
        <taxon>Betaproteobacteria</taxon>
        <taxon>Burkholderiales</taxon>
        <taxon>Burkholderiaceae</taxon>
        <taxon>Caballeronia</taxon>
    </lineage>
</organism>
<dbReference type="AlphaFoldDB" id="A0A069PLK1"/>
<dbReference type="Proteomes" id="UP000027466">
    <property type="component" value="Unassembled WGS sequence"/>
</dbReference>
<name>A0A069PLK1_9BURK</name>
<dbReference type="STRING" id="60547.GCA_000751215_04141"/>
<evidence type="ECO:0000256" key="1">
    <source>
        <dbReference type="SAM" id="MobiDB-lite"/>
    </source>
</evidence>
<protein>
    <submittedName>
        <fullName evidence="2">Uncharacterized protein</fullName>
    </submittedName>
</protein>
<comment type="caution">
    <text evidence="2">The sequence shown here is derived from an EMBL/GenBank/DDBJ whole genome shotgun (WGS) entry which is preliminary data.</text>
</comment>
<feature type="region of interest" description="Disordered" evidence="1">
    <location>
        <begin position="78"/>
        <end position="97"/>
    </location>
</feature>
<gene>
    <name evidence="2" type="ORF">BG61_17435</name>
</gene>
<evidence type="ECO:0000313" key="3">
    <source>
        <dbReference type="Proteomes" id="UP000027466"/>
    </source>
</evidence>
<accession>A0A069PLK1</accession>